<evidence type="ECO:0000259" key="2">
    <source>
        <dbReference type="PROSITE" id="PS50853"/>
    </source>
</evidence>
<dbReference type="GO" id="GO:0005886">
    <property type="term" value="C:plasma membrane"/>
    <property type="evidence" value="ECO:0007669"/>
    <property type="project" value="TreeGrafter"/>
</dbReference>
<sequence>MRRKKIKAVITYIILWCMLFNGVIFDTPKSYGAGEKKLTLTNVYEGFSRTEKRIEIEDPAMTDFQNKKVQIRIDEGWKSPKNTLIVGQTIIQAELEPIWDITDVMVQGTEGDPPQNKDKEIKYSGIHESGIPEILNVDKPIVKTNEAIVLNGKDNIKQLTGEDYKITVGGIEAEAKSVVGTNQVKLEPASGQQFPRGIRNIVVSKSETAGEGSNAYVLETSFIYKNAVRIVGELGIDGISMFPTMGEPNSRVTFSRKNFPNIDGYDIYFIKDLNDQKSFNQNNMMKNISITQSQDESKDSTITANVPQVNSGPYYVVFTNKDSLKNGIESMYVLPQKFQVVTISQKPTIDSIQPNRAPSMTPTTVQIEGNYFVNHNIPGFTPDNLNNDYPIIADVDEGDKQVVIDYGSGKLEIPDESGTIKEYNVSVKRTVEVDIGRVLGFESGGFKAELGNSSDPNTFKIRTETFTLDQTQVEDAIVRVQTNITGGFNAAMEQEVTVKDGFTYYPPSETPKVSEVVPNIIPIEEDSGGFYLDNTMERLLLSVEGSNFLVTRYTDPADGTEKINYPKVTIGGVIINPNDNRLASEYKPYKFEVLNNGKLVDGTLGNEIGNRILIELKAGSEGFKVENKDSRNVNIRNPIRQSSQHGVTDWIFEDKVKFELIDKNNFPVIESVTPSLVSIDGGENVVVKGSNFRPGAKVYIENKLVPGVTISGDTKTITFKAPKGSRAGETLLQIVNPEGGLASYAFTYTQTYTEPKLSYINPSSGTENTLVTVKGENFLAPDPTVAINNIDEVDEGLIYRLIGTRILMDNQDINQYNRGEQNRIKLTPFNGGNIFKYNDVENKIVLGEGYDSVILYNESTSKFFALRKDVKNDFSIEGGEGILYKITYNKNTGEFKANDYVITQEDGKISFNGLELQAYTPYLIRDGKIVGNNVRFIDSNTLTFKVPNLSNSPWTGEGYYNVTVVNPDTKKQTINKGFYYFAASATKPVIADVVPDTGPDSGGNIITLIGPSKDPSDPNDKNIGFSDIGSDKTKIFIGGQRVPAEDITISPDGREMKLKVPPTIENIKEKGTDRITVPIVAVNPDGGTFSISYENPLIVNDNGVEKIIRGYTYVVPTSHPKISEVVPKEGSTAGGYIVEIFGSDFRNFKIVKDEDGKEERISASTDKEKSRYNDSYERLTDPLYPKVYFGSKEADLVEFSSGYLQVVVPPNNSGSTDLYVVNNDAGISDKAQFNYLTSAISVSAIVPNVGIKNGGQKIDIHGSGFEVGKVSLVEKDNPDKITEKQLPLVVFGTRTNENIPRESENSGVIRSSRATVKLDGGLEVKYDAVNSTLDMKIEENKKVYSFTYNNYNGEKIFVNTNNFKTDEGVYYPHEELIKAEVKDNRLLAEGGYAPDGEYRNKTQISVTTPCYYTVGQVPVFVVNPDGAKGGGTFEYKNPNSVPAITNVTRDSRNPVEEYREEIGGNAKILKVNYNGGSVISVYGTDFREGAVIKVSNLLTIGEGNIDYSLPTKLSFVIPAVPETEVGKLYRVVVENKDGGVASSDTLNPPIFIEFTKGETNPAVNTITPDKGPATGGTKVEITGDDFRKTMEGYEGESIKVYFGEKEVDEGNIKFIDYQHLEVTAPSSEKLGNVSVRVENPDGSLTSGDTSFTYISKPTISTVSPNKIFTNDTDTEVTITGNMFQPGAKVIVGGKIVDKDDLTKEMEVTGEGIIGVDSTGKNREVYVVGGIPAASVAVEGDKVLKVKFQEAADLENTHLIIVNPDGGVSDPYDRFTYEKPIPLKPFVLEGIPGYESTVKLIWSKSDEDILNKATRYEIYGKEDGDAEYALVGDTTEAEFLVKGLKVNTSYTFMVRALNQYGGAIDFATVKVKTLTLHEDEKLKEKEEQLEKEKKELEEKGKEEISNGSLLRIVGSDEIRGGVGSIDLSLSKYKNLNKFTIAVPLSLARNDSQITIKDGTLNLMINPKAMYTLEVSKKDKGDEDSYVRINIVRANESHVPRNKKAASKSYDISFDFQYGKDILKINTLMKSGKINMNLNAAGYSNARNVYMAVLDKNTGQYVKNTESGSIKEEGKYILLCDR</sequence>
<dbReference type="SMART" id="SM00429">
    <property type="entry name" value="IPT"/>
    <property type="match status" value="4"/>
</dbReference>
<dbReference type="EMBL" id="CP035282">
    <property type="protein sequence ID" value="QAT60584.1"/>
    <property type="molecule type" value="Genomic_DNA"/>
</dbReference>
<dbReference type="InterPro" id="IPR036116">
    <property type="entry name" value="FN3_sf"/>
</dbReference>
<dbReference type="InterPro" id="IPR014756">
    <property type="entry name" value="Ig_E-set"/>
</dbReference>
<dbReference type="InterPro" id="IPR002909">
    <property type="entry name" value="IPT_dom"/>
</dbReference>
<reference evidence="4" key="1">
    <citation type="submission" date="2019-01" db="EMBL/GenBank/DDBJ databases">
        <title>Draft genomes of a novel of Sporanaerobacter strains.</title>
        <authorList>
            <person name="Ma S."/>
        </authorList>
    </citation>
    <scope>NUCLEOTIDE SEQUENCE [LARGE SCALE GENOMIC DNA]</scope>
    <source>
        <strain evidence="4">NJN-17</strain>
    </source>
</reference>
<organism evidence="3 4">
    <name type="scientific">Acidilutibacter cellobiosedens</name>
    <dbReference type="NCBI Taxonomy" id="2507161"/>
    <lineage>
        <taxon>Bacteria</taxon>
        <taxon>Bacillati</taxon>
        <taxon>Bacillota</taxon>
        <taxon>Tissierellia</taxon>
        <taxon>Tissierellales</taxon>
        <taxon>Acidilutibacteraceae</taxon>
        <taxon>Acidilutibacter</taxon>
    </lineage>
</organism>
<dbReference type="RefSeq" id="WP_128751899.1">
    <property type="nucleotide sequence ID" value="NZ_CP035282.1"/>
</dbReference>
<dbReference type="Proteomes" id="UP000287969">
    <property type="component" value="Chromosome"/>
</dbReference>
<gene>
    <name evidence="3" type="ORF">EQM13_02825</name>
</gene>
<dbReference type="GO" id="GO:0008360">
    <property type="term" value="P:regulation of cell shape"/>
    <property type="evidence" value="ECO:0007669"/>
    <property type="project" value="TreeGrafter"/>
</dbReference>
<dbReference type="CDD" id="cd00102">
    <property type="entry name" value="IPT"/>
    <property type="match status" value="2"/>
</dbReference>
<feature type="domain" description="Fibronectin type-III" evidence="2">
    <location>
        <begin position="1781"/>
        <end position="1878"/>
    </location>
</feature>
<dbReference type="SUPFAM" id="SSF49265">
    <property type="entry name" value="Fibronectin type III"/>
    <property type="match status" value="1"/>
</dbReference>
<dbReference type="SUPFAM" id="SSF81296">
    <property type="entry name" value="E set domains"/>
    <property type="match status" value="3"/>
</dbReference>
<dbReference type="GO" id="GO:0030334">
    <property type="term" value="P:regulation of cell migration"/>
    <property type="evidence" value="ECO:0007669"/>
    <property type="project" value="TreeGrafter"/>
</dbReference>
<dbReference type="GO" id="GO:0002116">
    <property type="term" value="C:semaphorin receptor complex"/>
    <property type="evidence" value="ECO:0007669"/>
    <property type="project" value="TreeGrafter"/>
</dbReference>
<dbReference type="CDD" id="cd00063">
    <property type="entry name" value="FN3"/>
    <property type="match status" value="1"/>
</dbReference>
<proteinExistence type="predicted"/>
<evidence type="ECO:0000313" key="3">
    <source>
        <dbReference type="EMBL" id="QAT60584.1"/>
    </source>
</evidence>
<evidence type="ECO:0000256" key="1">
    <source>
        <dbReference type="SAM" id="Coils"/>
    </source>
</evidence>
<accession>A0A410Q9M8</accession>
<evidence type="ECO:0000313" key="4">
    <source>
        <dbReference type="Proteomes" id="UP000287969"/>
    </source>
</evidence>
<dbReference type="KEGG" id="spoa:EQM13_02825"/>
<dbReference type="GO" id="GO:0007162">
    <property type="term" value="P:negative regulation of cell adhesion"/>
    <property type="evidence" value="ECO:0007669"/>
    <property type="project" value="TreeGrafter"/>
</dbReference>
<name>A0A410Q9M8_9FIRM</name>
<dbReference type="GO" id="GO:0017154">
    <property type="term" value="F:semaphorin receptor activity"/>
    <property type="evidence" value="ECO:0007669"/>
    <property type="project" value="InterPro"/>
</dbReference>
<dbReference type="PANTHER" id="PTHR22625:SF44">
    <property type="entry name" value="PLEXIN-B"/>
    <property type="match status" value="1"/>
</dbReference>
<dbReference type="InterPro" id="IPR003961">
    <property type="entry name" value="FN3_dom"/>
</dbReference>
<dbReference type="PANTHER" id="PTHR22625">
    <property type="entry name" value="PLEXIN"/>
    <property type="match status" value="1"/>
</dbReference>
<keyword evidence="1" id="KW-0175">Coiled coil</keyword>
<dbReference type="Pfam" id="PF01833">
    <property type="entry name" value="TIG"/>
    <property type="match status" value="3"/>
</dbReference>
<dbReference type="SMART" id="SM00060">
    <property type="entry name" value="FN3"/>
    <property type="match status" value="1"/>
</dbReference>
<feature type="coiled-coil region" evidence="1">
    <location>
        <begin position="1874"/>
        <end position="1905"/>
    </location>
</feature>
<keyword evidence="4" id="KW-1185">Reference proteome</keyword>
<protein>
    <recommendedName>
        <fullName evidence="2">Fibronectin type-III domain-containing protein</fullName>
    </recommendedName>
</protein>
<dbReference type="PROSITE" id="PS50853">
    <property type="entry name" value="FN3"/>
    <property type="match status" value="1"/>
</dbReference>
<dbReference type="Gene3D" id="2.60.40.10">
    <property type="entry name" value="Immunoglobulins"/>
    <property type="match status" value="5"/>
</dbReference>
<dbReference type="OrthoDB" id="1656124at2"/>
<dbReference type="InterPro" id="IPR031148">
    <property type="entry name" value="Plexin"/>
</dbReference>
<dbReference type="InterPro" id="IPR013783">
    <property type="entry name" value="Ig-like_fold"/>
</dbReference>